<evidence type="ECO:0000313" key="2">
    <source>
        <dbReference type="Proteomes" id="UP000268014"/>
    </source>
</evidence>
<proteinExistence type="predicted"/>
<dbReference type="STRING" id="6290.A0A0N4WAR8"/>
<dbReference type="Proteomes" id="UP000268014">
    <property type="component" value="Unassembled WGS sequence"/>
</dbReference>
<dbReference type="AlphaFoldDB" id="A0A0N4WAR8"/>
<reference evidence="3" key="1">
    <citation type="submission" date="2017-02" db="UniProtKB">
        <authorList>
            <consortium name="WormBaseParasite"/>
        </authorList>
    </citation>
    <scope>IDENTIFICATION</scope>
</reference>
<organism evidence="3">
    <name type="scientific">Haemonchus placei</name>
    <name type="common">Barber's pole worm</name>
    <dbReference type="NCBI Taxonomy" id="6290"/>
    <lineage>
        <taxon>Eukaryota</taxon>
        <taxon>Metazoa</taxon>
        <taxon>Ecdysozoa</taxon>
        <taxon>Nematoda</taxon>
        <taxon>Chromadorea</taxon>
        <taxon>Rhabditida</taxon>
        <taxon>Rhabditina</taxon>
        <taxon>Rhabditomorpha</taxon>
        <taxon>Strongyloidea</taxon>
        <taxon>Trichostrongylidae</taxon>
        <taxon>Haemonchus</taxon>
    </lineage>
</organism>
<sequence length="68" mass="7876">MVDVELIQLCVPYGPLSNYMMLKGKSQVSVSEKSECRCTLFICLLVYLPIYYLRCAEKSKIEQSEMPY</sequence>
<reference evidence="1 2" key="2">
    <citation type="submission" date="2018-11" db="EMBL/GenBank/DDBJ databases">
        <authorList>
            <consortium name="Pathogen Informatics"/>
        </authorList>
    </citation>
    <scope>NUCLEOTIDE SEQUENCE [LARGE SCALE GENOMIC DNA]</scope>
    <source>
        <strain evidence="1 2">MHpl1</strain>
    </source>
</reference>
<accession>A0A0N4WAR8</accession>
<name>A0A0N4WAR8_HAEPC</name>
<evidence type="ECO:0000313" key="1">
    <source>
        <dbReference type="EMBL" id="VDO32083.1"/>
    </source>
</evidence>
<dbReference type="WBParaSite" id="HPLM_0000750001-mRNA-1">
    <property type="protein sequence ID" value="HPLM_0000750001-mRNA-1"/>
    <property type="gene ID" value="HPLM_0000750001"/>
</dbReference>
<dbReference type="EMBL" id="UZAF01016673">
    <property type="protein sequence ID" value="VDO32083.1"/>
    <property type="molecule type" value="Genomic_DNA"/>
</dbReference>
<keyword evidence="2" id="KW-1185">Reference proteome</keyword>
<evidence type="ECO:0000313" key="3">
    <source>
        <dbReference type="WBParaSite" id="HPLM_0000750001-mRNA-1"/>
    </source>
</evidence>
<dbReference type="OrthoDB" id="296632at2759"/>
<protein>
    <submittedName>
        <fullName evidence="3">Ovule protein</fullName>
    </submittedName>
</protein>
<gene>
    <name evidence="1" type="ORF">HPLM_LOCUS7492</name>
</gene>